<dbReference type="EMBL" id="JBHLWN010000076">
    <property type="protein sequence ID" value="MFC0214582.1"/>
    <property type="molecule type" value="Genomic_DNA"/>
</dbReference>
<dbReference type="SUPFAM" id="SSF102705">
    <property type="entry name" value="NIF3 (NGG1p interacting factor 3)-like"/>
    <property type="match status" value="1"/>
</dbReference>
<dbReference type="PANTHER" id="PTHR13799">
    <property type="entry name" value="NGG1 INTERACTING FACTOR 3"/>
    <property type="match status" value="1"/>
</dbReference>
<dbReference type="RefSeq" id="WP_377471972.1">
    <property type="nucleotide sequence ID" value="NZ_JBHLWN010000076.1"/>
</dbReference>
<name>A0ABV6DPK8_9BACL</name>
<proteinExistence type="inferred from homology"/>
<dbReference type="PANTHER" id="PTHR13799:SF14">
    <property type="entry name" value="GTP CYCLOHYDROLASE 1 TYPE 2 HOMOLOG"/>
    <property type="match status" value="1"/>
</dbReference>
<evidence type="ECO:0000256" key="1">
    <source>
        <dbReference type="ARBA" id="ARBA00006964"/>
    </source>
</evidence>
<dbReference type="InterPro" id="IPR002678">
    <property type="entry name" value="DUF34/NIF3"/>
</dbReference>
<sequence>MGVTRPVTIGDVLQWLTERGSRPEPTVDELMFGSEETEVTGIVTTFVAAQHVLEQAAGLGANLVISHEGIFYSHHERQDTLQDDPVYRTKREWLVQSGIAVYRFHDHVHRYEPDAITEGLVRDLGWAPYVDERLPAATIVRIPDTSVTSIAEAVKTKLGIPYVRAVGDTAASCSRIGLLAGYRGGGSTAIPLFESRKLDLIIAGEGPEWETPEYVRDAVHQGRRKSLLLIGHAASEEPGMRYVAGLLGERFPGVPVRFIPAKPLFELL</sequence>
<protein>
    <recommendedName>
        <fullName evidence="2">GTP cyclohydrolase 1 type 2 homolog</fullName>
    </recommendedName>
</protein>
<dbReference type="InterPro" id="IPR036069">
    <property type="entry name" value="DUF34/NIF3_sf"/>
</dbReference>
<comment type="caution">
    <text evidence="4">The sequence shown here is derived from an EMBL/GenBank/DDBJ whole genome shotgun (WGS) entry which is preliminary data.</text>
</comment>
<accession>A0ABV6DPK8</accession>
<organism evidence="4 5">
    <name type="scientific">Paenibacillus chartarius</name>
    <dbReference type="NCBI Taxonomy" id="747481"/>
    <lineage>
        <taxon>Bacteria</taxon>
        <taxon>Bacillati</taxon>
        <taxon>Bacillota</taxon>
        <taxon>Bacilli</taxon>
        <taxon>Bacillales</taxon>
        <taxon>Paenibacillaceae</taxon>
        <taxon>Paenibacillus</taxon>
    </lineage>
</organism>
<reference evidence="4 5" key="1">
    <citation type="submission" date="2024-09" db="EMBL/GenBank/DDBJ databases">
        <authorList>
            <person name="Sun Q."/>
            <person name="Mori K."/>
        </authorList>
    </citation>
    <scope>NUCLEOTIDE SEQUENCE [LARGE SCALE GENOMIC DNA]</scope>
    <source>
        <strain evidence="4 5">CCM 7759</strain>
    </source>
</reference>
<evidence type="ECO:0000313" key="4">
    <source>
        <dbReference type="EMBL" id="MFC0214582.1"/>
    </source>
</evidence>
<keyword evidence="5" id="KW-1185">Reference proteome</keyword>
<evidence type="ECO:0000256" key="2">
    <source>
        <dbReference type="ARBA" id="ARBA00022112"/>
    </source>
</evidence>
<dbReference type="Pfam" id="PF01784">
    <property type="entry name" value="DUF34_NIF3"/>
    <property type="match status" value="1"/>
</dbReference>
<comment type="similarity">
    <text evidence="1">Belongs to the GTP cyclohydrolase I type 2/NIF3 family.</text>
</comment>
<evidence type="ECO:0000256" key="3">
    <source>
        <dbReference type="ARBA" id="ARBA00022723"/>
    </source>
</evidence>
<evidence type="ECO:0000313" key="5">
    <source>
        <dbReference type="Proteomes" id="UP001589776"/>
    </source>
</evidence>
<dbReference type="Proteomes" id="UP001589776">
    <property type="component" value="Unassembled WGS sequence"/>
</dbReference>
<gene>
    <name evidence="4" type="ORF">ACFFK0_19345</name>
</gene>
<keyword evidence="3" id="KW-0479">Metal-binding</keyword>
<dbReference type="Gene3D" id="3.40.1390.30">
    <property type="entry name" value="NIF3 (NGG1p interacting factor 3)-like"/>
    <property type="match status" value="2"/>
</dbReference>